<name>A0ACC6RAV7_9GAMM</name>
<gene>
    <name evidence="1" type="ORF">V6250_20655</name>
</gene>
<comment type="caution">
    <text evidence="1">The sequence shown here is derived from an EMBL/GenBank/DDBJ whole genome shotgun (WGS) entry which is preliminary data.</text>
</comment>
<reference evidence="1" key="1">
    <citation type="submission" date="2024-02" db="EMBL/GenBank/DDBJ databases">
        <title>Bacteria isolated from the canopy kelp, Nereocystis luetkeana.</title>
        <authorList>
            <person name="Pfister C.A."/>
            <person name="Younker I.T."/>
            <person name="Light S.H."/>
        </authorList>
    </citation>
    <scope>NUCLEOTIDE SEQUENCE</scope>
    <source>
        <strain evidence="1">TN.2.01</strain>
    </source>
</reference>
<dbReference type="EMBL" id="JBAKAX010000198">
    <property type="protein sequence ID" value="MEL0606551.1"/>
    <property type="molecule type" value="Genomic_DNA"/>
</dbReference>
<evidence type="ECO:0000313" key="1">
    <source>
        <dbReference type="EMBL" id="MEL0606551.1"/>
    </source>
</evidence>
<organism evidence="1 2">
    <name type="scientific">Pseudoalteromonas undina</name>
    <dbReference type="NCBI Taxonomy" id="43660"/>
    <lineage>
        <taxon>Bacteria</taxon>
        <taxon>Pseudomonadati</taxon>
        <taxon>Pseudomonadota</taxon>
        <taxon>Gammaproteobacteria</taxon>
        <taxon>Alteromonadales</taxon>
        <taxon>Pseudoalteromonadaceae</taxon>
        <taxon>Pseudoalteromonas</taxon>
    </lineage>
</organism>
<accession>A0ACC6RAV7</accession>
<evidence type="ECO:0000313" key="2">
    <source>
        <dbReference type="Proteomes" id="UP001374952"/>
    </source>
</evidence>
<feature type="non-terminal residue" evidence="1">
    <location>
        <position position="74"/>
    </location>
</feature>
<feature type="non-terminal residue" evidence="1">
    <location>
        <position position="1"/>
    </location>
</feature>
<keyword evidence="2" id="KW-1185">Reference proteome</keyword>
<proteinExistence type="predicted"/>
<dbReference type="Proteomes" id="UP001374952">
    <property type="component" value="Unassembled WGS sequence"/>
</dbReference>
<sequence>ADAQRYQAESKRPWVKHIDYQHRGWHYFEQVKSATTSSQQYEATFTPSKLSDESIAMRELIPAGLDIELTTVKA</sequence>
<protein>
    <submittedName>
        <fullName evidence="1">Uncharacterized protein</fullName>
    </submittedName>
</protein>